<keyword evidence="6" id="KW-0805">Transcription regulation</keyword>
<comment type="caution">
    <text evidence="12">The sequence shown here is derived from an EMBL/GenBank/DDBJ whole genome shotgun (WGS) entry which is preliminary data.</text>
</comment>
<dbReference type="InterPro" id="IPR013087">
    <property type="entry name" value="Znf_C2H2_type"/>
</dbReference>
<evidence type="ECO:0000256" key="1">
    <source>
        <dbReference type="ARBA" id="ARBA00004123"/>
    </source>
</evidence>
<dbReference type="PANTHER" id="PTHR24394:SF48">
    <property type="entry name" value="ZINC FINGER PROTEIN 771"/>
    <property type="match status" value="1"/>
</dbReference>
<keyword evidence="7" id="KW-0804">Transcription</keyword>
<feature type="domain" description="C2H2-type" evidence="11">
    <location>
        <begin position="257"/>
        <end position="284"/>
    </location>
</feature>
<keyword evidence="13" id="KW-1185">Reference proteome</keyword>
<dbReference type="Proteomes" id="UP001153148">
    <property type="component" value="Unassembled WGS sequence"/>
</dbReference>
<gene>
    <name evidence="12" type="ORF">TPAB3V08_LOCUS7961</name>
</gene>
<feature type="domain" description="C2H2-type" evidence="11">
    <location>
        <begin position="285"/>
        <end position="312"/>
    </location>
</feature>
<evidence type="ECO:0000256" key="9">
    <source>
        <dbReference type="PROSITE-ProRule" id="PRU00042"/>
    </source>
</evidence>
<keyword evidence="4 9" id="KW-0863">Zinc-finger</keyword>
<evidence type="ECO:0000256" key="8">
    <source>
        <dbReference type="ARBA" id="ARBA00023242"/>
    </source>
</evidence>
<feature type="compositionally biased region" description="Basic and acidic residues" evidence="10">
    <location>
        <begin position="46"/>
        <end position="69"/>
    </location>
</feature>
<feature type="domain" description="C2H2-type" evidence="11">
    <location>
        <begin position="201"/>
        <end position="228"/>
    </location>
</feature>
<dbReference type="SMART" id="SM00355">
    <property type="entry name" value="ZnF_C2H2"/>
    <property type="match status" value="8"/>
</dbReference>
<feature type="domain" description="C2H2-type" evidence="11">
    <location>
        <begin position="173"/>
        <end position="200"/>
    </location>
</feature>
<feature type="region of interest" description="Disordered" evidence="10">
    <location>
        <begin position="1"/>
        <end position="78"/>
    </location>
</feature>
<evidence type="ECO:0000256" key="5">
    <source>
        <dbReference type="ARBA" id="ARBA00022833"/>
    </source>
</evidence>
<keyword evidence="3" id="KW-0677">Repeat</keyword>
<dbReference type="Pfam" id="PF00096">
    <property type="entry name" value="zf-C2H2"/>
    <property type="match status" value="6"/>
</dbReference>
<proteinExistence type="predicted"/>
<feature type="compositionally biased region" description="Polar residues" evidence="10">
    <location>
        <begin position="8"/>
        <end position="19"/>
    </location>
</feature>
<accession>A0ABN7NZP7</accession>
<dbReference type="Gene3D" id="3.30.160.60">
    <property type="entry name" value="Classic Zinc Finger"/>
    <property type="match status" value="8"/>
</dbReference>
<evidence type="ECO:0000256" key="6">
    <source>
        <dbReference type="ARBA" id="ARBA00023015"/>
    </source>
</evidence>
<evidence type="ECO:0000313" key="13">
    <source>
        <dbReference type="Proteomes" id="UP001153148"/>
    </source>
</evidence>
<name>A0ABN7NZP7_TIMPD</name>
<keyword evidence="5" id="KW-0862">Zinc</keyword>
<keyword evidence="8" id="KW-0539">Nucleus</keyword>
<dbReference type="PROSITE" id="PS00028">
    <property type="entry name" value="ZINC_FINGER_C2H2_1"/>
    <property type="match status" value="8"/>
</dbReference>
<evidence type="ECO:0000256" key="4">
    <source>
        <dbReference type="ARBA" id="ARBA00022771"/>
    </source>
</evidence>
<feature type="non-terminal residue" evidence="12">
    <location>
        <position position="1"/>
    </location>
</feature>
<protein>
    <recommendedName>
        <fullName evidence="11">C2H2-type domain-containing protein</fullName>
    </recommendedName>
</protein>
<keyword evidence="2" id="KW-0479">Metal-binding</keyword>
<comment type="subcellular location">
    <subcellularLocation>
        <location evidence="1">Nucleus</location>
    </subcellularLocation>
</comment>
<reference evidence="12" key="1">
    <citation type="submission" date="2021-03" db="EMBL/GenBank/DDBJ databases">
        <authorList>
            <person name="Tran Van P."/>
        </authorList>
    </citation>
    <scope>NUCLEOTIDE SEQUENCE</scope>
</reference>
<sequence length="383" mass="43423">IQIIFKNSEPTSLSKIQNDTSKTTGKKQKKGTRLNAGIPKKQSLRSPEHLDENSLKRKILSKNDPKVESKAPSSVGNDTDVRGILPCEEVSNTTVGDESVEHSKEKPATATRLRKQFRCPHCSRTFKNPSYWRDHVATHSGIKNFTCQVCDKGFYSIVKLNIHAKTHTAEKDCLCSTCGKVFKKKCELRKHAQIHSERPLFLCNVCGKSFKTNHYLKSHLMVHSGEKNFVCTVCGKAFTWHVTLVTHSKVHKAERPVSCTLCSKAFKRREVMLKHMRVHTGEKSYKCLFCDRGFTDKWNLTQHVRIHTGDKPYRCDVCNQAFTYNVSLKTHIQQRHPHGAITPKLIPVDILLSCPVPTHVLEQENPLLLGSQTRWPDSCGTPC</sequence>
<dbReference type="PANTHER" id="PTHR24394">
    <property type="entry name" value="ZINC FINGER PROTEIN"/>
    <property type="match status" value="1"/>
</dbReference>
<evidence type="ECO:0000256" key="3">
    <source>
        <dbReference type="ARBA" id="ARBA00022737"/>
    </source>
</evidence>
<evidence type="ECO:0000256" key="7">
    <source>
        <dbReference type="ARBA" id="ARBA00023163"/>
    </source>
</evidence>
<evidence type="ECO:0000256" key="2">
    <source>
        <dbReference type="ARBA" id="ARBA00022723"/>
    </source>
</evidence>
<feature type="domain" description="C2H2-type" evidence="11">
    <location>
        <begin position="313"/>
        <end position="343"/>
    </location>
</feature>
<evidence type="ECO:0000313" key="12">
    <source>
        <dbReference type="EMBL" id="CAG2061006.1"/>
    </source>
</evidence>
<dbReference type="PROSITE" id="PS50157">
    <property type="entry name" value="ZINC_FINGER_C2H2_2"/>
    <property type="match status" value="8"/>
</dbReference>
<feature type="domain" description="C2H2-type" evidence="11">
    <location>
        <begin position="117"/>
        <end position="144"/>
    </location>
</feature>
<dbReference type="EMBL" id="CAJPIN010014271">
    <property type="protein sequence ID" value="CAG2061006.1"/>
    <property type="molecule type" value="Genomic_DNA"/>
</dbReference>
<evidence type="ECO:0000256" key="10">
    <source>
        <dbReference type="SAM" id="MobiDB-lite"/>
    </source>
</evidence>
<dbReference type="SUPFAM" id="SSF57667">
    <property type="entry name" value="beta-beta-alpha zinc fingers"/>
    <property type="match status" value="4"/>
</dbReference>
<organism evidence="12 13">
    <name type="scientific">Timema podura</name>
    <name type="common">Walking stick</name>
    <dbReference type="NCBI Taxonomy" id="61482"/>
    <lineage>
        <taxon>Eukaryota</taxon>
        <taxon>Metazoa</taxon>
        <taxon>Ecdysozoa</taxon>
        <taxon>Arthropoda</taxon>
        <taxon>Hexapoda</taxon>
        <taxon>Insecta</taxon>
        <taxon>Pterygota</taxon>
        <taxon>Neoptera</taxon>
        <taxon>Polyneoptera</taxon>
        <taxon>Phasmatodea</taxon>
        <taxon>Timematodea</taxon>
        <taxon>Timematoidea</taxon>
        <taxon>Timematidae</taxon>
        <taxon>Timema</taxon>
    </lineage>
</organism>
<dbReference type="Pfam" id="PF13912">
    <property type="entry name" value="zf-C2H2_6"/>
    <property type="match status" value="2"/>
</dbReference>
<dbReference type="InterPro" id="IPR036236">
    <property type="entry name" value="Znf_C2H2_sf"/>
</dbReference>
<feature type="domain" description="C2H2-type" evidence="11">
    <location>
        <begin position="145"/>
        <end position="172"/>
    </location>
</feature>
<feature type="domain" description="C2H2-type" evidence="11">
    <location>
        <begin position="229"/>
        <end position="256"/>
    </location>
</feature>
<evidence type="ECO:0000259" key="11">
    <source>
        <dbReference type="PROSITE" id="PS50157"/>
    </source>
</evidence>